<evidence type="ECO:0000256" key="2">
    <source>
        <dbReference type="SAM" id="Phobius"/>
    </source>
</evidence>
<dbReference type="EMBL" id="JAWDJR010000001">
    <property type="protein sequence ID" value="KAK9980731.1"/>
    <property type="molecule type" value="Genomic_DNA"/>
</dbReference>
<keyword evidence="2" id="KW-0472">Membrane</keyword>
<dbReference type="InterPro" id="IPR013783">
    <property type="entry name" value="Ig-like_fold"/>
</dbReference>
<evidence type="ECO:0000256" key="1">
    <source>
        <dbReference type="SAM" id="MobiDB-lite"/>
    </source>
</evidence>
<dbReference type="SUPFAM" id="SSF48726">
    <property type="entry name" value="Immunoglobulin"/>
    <property type="match status" value="1"/>
</dbReference>
<dbReference type="SMART" id="SM00409">
    <property type="entry name" value="IG"/>
    <property type="match status" value="1"/>
</dbReference>
<evidence type="ECO:0000313" key="6">
    <source>
        <dbReference type="Proteomes" id="UP001479290"/>
    </source>
</evidence>
<feature type="signal peptide" evidence="3">
    <location>
        <begin position="1"/>
        <end position="24"/>
    </location>
</feature>
<dbReference type="Gene3D" id="2.60.40.10">
    <property type="entry name" value="Immunoglobulins"/>
    <property type="match status" value="1"/>
</dbReference>
<dbReference type="CDD" id="cd00099">
    <property type="entry name" value="IgV"/>
    <property type="match status" value="1"/>
</dbReference>
<keyword evidence="6" id="KW-1185">Reference proteome</keyword>
<dbReference type="Pfam" id="PF07686">
    <property type="entry name" value="V-set"/>
    <property type="match status" value="1"/>
</dbReference>
<gene>
    <name evidence="5" type="ORF">ABG768_000320</name>
</gene>
<comment type="caution">
    <text evidence="5">The sequence shown here is derived from an EMBL/GenBank/DDBJ whole genome shotgun (WGS) entry which is preliminary data.</text>
</comment>
<feature type="region of interest" description="Disordered" evidence="1">
    <location>
        <begin position="196"/>
        <end position="216"/>
    </location>
</feature>
<keyword evidence="2" id="KW-1133">Transmembrane helix</keyword>
<keyword evidence="3" id="KW-0732">Signal</keyword>
<name>A0AAW2B417_CULAL</name>
<keyword evidence="2" id="KW-0812">Transmembrane</keyword>
<reference evidence="5 6" key="1">
    <citation type="submission" date="2024-05" db="EMBL/GenBank/DDBJ databases">
        <title>A high-quality chromosomal-level genome assembly of Topmouth culter (Culter alburnus).</title>
        <authorList>
            <person name="Zhao H."/>
        </authorList>
    </citation>
    <scope>NUCLEOTIDE SEQUENCE [LARGE SCALE GENOMIC DNA]</scope>
    <source>
        <strain evidence="5">CATC2023</strain>
        <tissue evidence="5">Muscle</tissue>
    </source>
</reference>
<dbReference type="InterPro" id="IPR036179">
    <property type="entry name" value="Ig-like_dom_sf"/>
</dbReference>
<dbReference type="InterPro" id="IPR003599">
    <property type="entry name" value="Ig_sub"/>
</dbReference>
<feature type="domain" description="Ig-like" evidence="4">
    <location>
        <begin position="1"/>
        <end position="120"/>
    </location>
</feature>
<feature type="compositionally biased region" description="Polar residues" evidence="1">
    <location>
        <begin position="196"/>
        <end position="205"/>
    </location>
</feature>
<evidence type="ECO:0000259" key="4">
    <source>
        <dbReference type="PROSITE" id="PS50835"/>
    </source>
</evidence>
<sequence length="254" mass="28612">MERARVTLFMLVCVLFCEHQRVFGTEVDVRVKAGDNITLYGDCVIPLGSHIVWLRNCSHEHQPSLLIETKNLFRGTFPRFSFVQNSSSNSYDLHIENVSVSDEGIYYCAKRKTEVTKDVHGIKANYEFEYGDKITHLSVLESVSPPAEQFNITSTPPVLDCMLCFKLLFGVCPACVLLFSLISSIAVYCLCPRKTTGSGAESQTPNRHDEGDGDEVCYASLDMPSIYQKKMKEKRVQSSNFSAYSEVIYKKVQS</sequence>
<protein>
    <recommendedName>
        <fullName evidence="4">Ig-like domain-containing protein</fullName>
    </recommendedName>
</protein>
<dbReference type="InterPro" id="IPR013106">
    <property type="entry name" value="Ig_V-set"/>
</dbReference>
<feature type="transmembrane region" description="Helical" evidence="2">
    <location>
        <begin position="167"/>
        <end position="191"/>
    </location>
</feature>
<dbReference type="PROSITE" id="PS50835">
    <property type="entry name" value="IG_LIKE"/>
    <property type="match status" value="1"/>
</dbReference>
<dbReference type="AlphaFoldDB" id="A0AAW2B417"/>
<organism evidence="5 6">
    <name type="scientific">Culter alburnus</name>
    <name type="common">Topmouth culter</name>
    <dbReference type="NCBI Taxonomy" id="194366"/>
    <lineage>
        <taxon>Eukaryota</taxon>
        <taxon>Metazoa</taxon>
        <taxon>Chordata</taxon>
        <taxon>Craniata</taxon>
        <taxon>Vertebrata</taxon>
        <taxon>Euteleostomi</taxon>
        <taxon>Actinopterygii</taxon>
        <taxon>Neopterygii</taxon>
        <taxon>Teleostei</taxon>
        <taxon>Ostariophysi</taxon>
        <taxon>Cypriniformes</taxon>
        <taxon>Xenocyprididae</taxon>
        <taxon>Xenocypridinae</taxon>
        <taxon>Culter</taxon>
    </lineage>
</organism>
<dbReference type="InterPro" id="IPR007110">
    <property type="entry name" value="Ig-like_dom"/>
</dbReference>
<accession>A0AAW2B417</accession>
<evidence type="ECO:0000256" key="3">
    <source>
        <dbReference type="SAM" id="SignalP"/>
    </source>
</evidence>
<dbReference type="Proteomes" id="UP001479290">
    <property type="component" value="Unassembled WGS sequence"/>
</dbReference>
<evidence type="ECO:0000313" key="5">
    <source>
        <dbReference type="EMBL" id="KAK9980731.1"/>
    </source>
</evidence>
<proteinExistence type="predicted"/>
<feature type="chain" id="PRO_5043643406" description="Ig-like domain-containing protein" evidence="3">
    <location>
        <begin position="25"/>
        <end position="254"/>
    </location>
</feature>